<evidence type="ECO:0000259" key="14">
    <source>
        <dbReference type="PROSITE" id="PS50805"/>
    </source>
</evidence>
<dbReference type="SMART" id="SM00349">
    <property type="entry name" value="KRAB"/>
    <property type="match status" value="1"/>
</dbReference>
<dbReference type="GO" id="GO:0000977">
    <property type="term" value="F:RNA polymerase II transcription regulatory region sequence-specific DNA binding"/>
    <property type="evidence" value="ECO:0007669"/>
    <property type="project" value="TreeGrafter"/>
</dbReference>
<keyword evidence="4" id="KW-0677">Repeat</keyword>
<dbReference type="KEGG" id="muo:115463546"/>
<reference evidence="16" key="1">
    <citation type="submission" date="2025-08" db="UniProtKB">
        <authorList>
            <consortium name="RefSeq"/>
        </authorList>
    </citation>
    <scope>IDENTIFICATION</scope>
</reference>
<feature type="domain" description="C2H2-type" evidence="13">
    <location>
        <begin position="350"/>
        <end position="377"/>
    </location>
</feature>
<feature type="domain" description="KRAB" evidence="14">
    <location>
        <begin position="24"/>
        <end position="97"/>
    </location>
</feature>
<evidence type="ECO:0000256" key="3">
    <source>
        <dbReference type="ARBA" id="ARBA00022723"/>
    </source>
</evidence>
<evidence type="ECO:0000313" key="15">
    <source>
        <dbReference type="Proteomes" id="UP000515156"/>
    </source>
</evidence>
<evidence type="ECO:0000256" key="10">
    <source>
        <dbReference type="ARBA" id="ARBA00023242"/>
    </source>
</evidence>
<evidence type="ECO:0000313" key="16">
    <source>
        <dbReference type="RefSeq" id="XP_030050077.1"/>
    </source>
</evidence>
<dbReference type="SUPFAM" id="SSF57667">
    <property type="entry name" value="beta-beta-alpha zinc fingers"/>
    <property type="match status" value="2"/>
</dbReference>
<dbReference type="Gene3D" id="3.30.160.60">
    <property type="entry name" value="Classic Zinc Finger"/>
    <property type="match status" value="4"/>
</dbReference>
<dbReference type="PROSITE" id="PS00028">
    <property type="entry name" value="ZINC_FINGER_C2H2_1"/>
    <property type="match status" value="3"/>
</dbReference>
<evidence type="ECO:0000256" key="9">
    <source>
        <dbReference type="ARBA" id="ARBA00023163"/>
    </source>
</evidence>
<feature type="compositionally biased region" description="Basic and acidic residues" evidence="12">
    <location>
        <begin position="85"/>
        <end position="136"/>
    </location>
</feature>
<dbReference type="GO" id="GO:0005634">
    <property type="term" value="C:nucleus"/>
    <property type="evidence" value="ECO:0007669"/>
    <property type="project" value="UniProtKB-SubCell"/>
</dbReference>
<keyword evidence="5 11" id="KW-0863">Zinc-finger</keyword>
<dbReference type="Pfam" id="PF00096">
    <property type="entry name" value="zf-C2H2"/>
    <property type="match status" value="3"/>
</dbReference>
<dbReference type="PANTHER" id="PTHR24381">
    <property type="entry name" value="ZINC FINGER PROTEIN"/>
    <property type="match status" value="1"/>
</dbReference>
<dbReference type="PROSITE" id="PS50805">
    <property type="entry name" value="KRAB"/>
    <property type="match status" value="1"/>
</dbReference>
<accession>A0A6P7X3B7</accession>
<evidence type="ECO:0000256" key="12">
    <source>
        <dbReference type="SAM" id="MobiDB-lite"/>
    </source>
</evidence>
<keyword evidence="8" id="KW-0238">DNA-binding</keyword>
<dbReference type="InterPro" id="IPR013087">
    <property type="entry name" value="Znf_C2H2_type"/>
</dbReference>
<organism evidence="15 16">
    <name type="scientific">Microcaecilia unicolor</name>
    <dbReference type="NCBI Taxonomy" id="1415580"/>
    <lineage>
        <taxon>Eukaryota</taxon>
        <taxon>Metazoa</taxon>
        <taxon>Chordata</taxon>
        <taxon>Craniata</taxon>
        <taxon>Vertebrata</taxon>
        <taxon>Euteleostomi</taxon>
        <taxon>Amphibia</taxon>
        <taxon>Gymnophiona</taxon>
        <taxon>Siphonopidae</taxon>
        <taxon>Microcaecilia</taxon>
    </lineage>
</organism>
<dbReference type="CDD" id="cd07765">
    <property type="entry name" value="KRAB_A-box"/>
    <property type="match status" value="1"/>
</dbReference>
<evidence type="ECO:0000256" key="6">
    <source>
        <dbReference type="ARBA" id="ARBA00022833"/>
    </source>
</evidence>
<dbReference type="PANTHER" id="PTHR24381:SF436">
    <property type="entry name" value="ZINC FINGER PROTEIN 768"/>
    <property type="match status" value="1"/>
</dbReference>
<keyword evidence="3" id="KW-0479">Metal-binding</keyword>
<dbReference type="FunFam" id="3.30.160.60:FF:002343">
    <property type="entry name" value="Zinc finger protein 33A"/>
    <property type="match status" value="1"/>
</dbReference>
<dbReference type="FunCoup" id="A0A6P7X3B7">
    <property type="interactions" value="31"/>
</dbReference>
<dbReference type="InterPro" id="IPR036051">
    <property type="entry name" value="KRAB_dom_sf"/>
</dbReference>
<dbReference type="RefSeq" id="XP_030050077.1">
    <property type="nucleotide sequence ID" value="XM_030194217.1"/>
</dbReference>
<dbReference type="InterPro" id="IPR036236">
    <property type="entry name" value="Znf_C2H2_sf"/>
</dbReference>
<dbReference type="GO" id="GO:0008270">
    <property type="term" value="F:zinc ion binding"/>
    <property type="evidence" value="ECO:0007669"/>
    <property type="project" value="UniProtKB-KW"/>
</dbReference>
<name>A0A6P7X3B7_9AMPH</name>
<dbReference type="AlphaFoldDB" id="A0A6P7X3B7"/>
<dbReference type="OrthoDB" id="6077919at2759"/>
<evidence type="ECO:0000256" key="4">
    <source>
        <dbReference type="ARBA" id="ARBA00022737"/>
    </source>
</evidence>
<evidence type="ECO:0000256" key="11">
    <source>
        <dbReference type="PROSITE-ProRule" id="PRU00042"/>
    </source>
</evidence>
<dbReference type="Proteomes" id="UP000515156">
    <property type="component" value="Chromosome 1"/>
</dbReference>
<dbReference type="FunFam" id="3.30.160.60:FF:000006">
    <property type="entry name" value="Zinc finger protein 184 (Kruppel-like)"/>
    <property type="match status" value="1"/>
</dbReference>
<keyword evidence="7" id="KW-0805">Transcription regulation</keyword>
<proteinExistence type="inferred from homology"/>
<keyword evidence="15" id="KW-1185">Reference proteome</keyword>
<keyword evidence="10" id="KW-0539">Nucleus</keyword>
<dbReference type="InterPro" id="IPR001909">
    <property type="entry name" value="KRAB"/>
</dbReference>
<dbReference type="Pfam" id="PF01352">
    <property type="entry name" value="KRAB"/>
    <property type="match status" value="1"/>
</dbReference>
<dbReference type="InParanoid" id="A0A6P7X3B7"/>
<keyword evidence="9" id="KW-0804">Transcription</keyword>
<feature type="domain" description="C2H2-type" evidence="13">
    <location>
        <begin position="296"/>
        <end position="319"/>
    </location>
</feature>
<evidence type="ECO:0000256" key="2">
    <source>
        <dbReference type="ARBA" id="ARBA00006991"/>
    </source>
</evidence>
<dbReference type="FunFam" id="3.30.160.60:FF:000706">
    <property type="entry name" value="Zinc finger protein"/>
    <property type="match status" value="1"/>
</dbReference>
<evidence type="ECO:0000256" key="8">
    <source>
        <dbReference type="ARBA" id="ARBA00023125"/>
    </source>
</evidence>
<dbReference type="SUPFAM" id="SSF109640">
    <property type="entry name" value="KRAB domain (Kruppel-associated box)"/>
    <property type="match status" value="1"/>
</dbReference>
<dbReference type="GO" id="GO:0000981">
    <property type="term" value="F:DNA-binding transcription factor activity, RNA polymerase II-specific"/>
    <property type="evidence" value="ECO:0007669"/>
    <property type="project" value="TreeGrafter"/>
</dbReference>
<comment type="similarity">
    <text evidence="2">Belongs to the krueppel C2H2-type zinc-finger protein family.</text>
</comment>
<feature type="domain" description="C2H2-type" evidence="13">
    <location>
        <begin position="322"/>
        <end position="349"/>
    </location>
</feature>
<dbReference type="GeneID" id="115463546"/>
<protein>
    <submittedName>
        <fullName evidence="16">Zinc finger protein 184-like</fullName>
    </submittedName>
</protein>
<evidence type="ECO:0000256" key="1">
    <source>
        <dbReference type="ARBA" id="ARBA00004123"/>
    </source>
</evidence>
<gene>
    <name evidence="16" type="primary">LOC115463546</name>
</gene>
<evidence type="ECO:0000259" key="13">
    <source>
        <dbReference type="PROSITE" id="PS50157"/>
    </source>
</evidence>
<feature type="region of interest" description="Disordered" evidence="12">
    <location>
        <begin position="85"/>
        <end position="167"/>
    </location>
</feature>
<evidence type="ECO:0000256" key="5">
    <source>
        <dbReference type="ARBA" id="ARBA00022771"/>
    </source>
</evidence>
<dbReference type="SMART" id="SM00355">
    <property type="entry name" value="ZnF_C2H2"/>
    <property type="match status" value="3"/>
</dbReference>
<evidence type="ECO:0000256" key="7">
    <source>
        <dbReference type="ARBA" id="ARBA00023015"/>
    </source>
</evidence>
<keyword evidence="6" id="KW-0862">Zinc</keyword>
<dbReference type="Gene3D" id="6.10.140.140">
    <property type="match status" value="1"/>
</dbReference>
<feature type="domain" description="C2H2-type" evidence="13">
    <location>
        <begin position="266"/>
        <end position="295"/>
    </location>
</feature>
<comment type="subcellular location">
    <subcellularLocation>
        <location evidence="1">Nucleus</location>
    </subcellularLocation>
</comment>
<sequence>MAGNGAVEKGRRMAAGLCAQQVPVTFEDITVYFSQEQWGYLDEGQKKLYREVLKDNYEILISLGTDHGSINPEVLSRIKQGDEPHVWDTKESGEREVTHSCTEKHDSRNTTELHHRKLSETPEEEKILSERDKKETFSSSNWGKKVKNKNKEKKSTNSSVLCEPSTSNIRHTREEQKNQMSLQACLCDICEIFLSDCVTLKSGQVADSEERLSKCTDCGKISQMGELQEQQETCRKAAMQFTSFEYEKRFSKKKELMQQQNNKETRKCTSTEYRKGFINKGTLTMHWRIHTGVKPFTCLECGKSFCLKQDLTKHQRIHTKPFLCTECGKGFSMMRSLTKHQRTHMEGKPFTCTECGKNFSLLASLTKHQQIHIEGKPYTCTECVNVEEASFINHTSQSTKESILEKNHFSVLNVENVSVSREHSPYTGESTLE</sequence>
<dbReference type="PROSITE" id="PS50157">
    <property type="entry name" value="ZINC_FINGER_C2H2_2"/>
    <property type="match status" value="4"/>
</dbReference>